<keyword evidence="1" id="KW-0812">Transmembrane</keyword>
<dbReference type="Gene3D" id="3.10.350.10">
    <property type="entry name" value="LysM domain"/>
    <property type="match status" value="1"/>
</dbReference>
<dbReference type="PROSITE" id="PS51782">
    <property type="entry name" value="LYSM"/>
    <property type="match status" value="1"/>
</dbReference>
<reference evidence="3 4" key="2">
    <citation type="submission" date="2008-11" db="EMBL/GenBank/DDBJ databases">
        <authorList>
            <person name="Fulton L."/>
            <person name="Clifton S."/>
            <person name="Fulton B."/>
            <person name="Xu J."/>
            <person name="Minx P."/>
            <person name="Pepin K.H."/>
            <person name="Johnson M."/>
            <person name="Bhonagiri V."/>
            <person name="Nash W.E."/>
            <person name="Mardis E.R."/>
            <person name="Wilson R.K."/>
        </authorList>
    </citation>
    <scope>NUCLEOTIDE SEQUENCE [LARGE SCALE GENOMIC DNA]</scope>
    <source>
        <strain evidence="3 4">ATCC 43243</strain>
    </source>
</reference>
<accession>B7ANT6</accession>
<dbReference type="Pfam" id="PF01476">
    <property type="entry name" value="LysM"/>
    <property type="match status" value="1"/>
</dbReference>
<dbReference type="Proteomes" id="UP000003136">
    <property type="component" value="Unassembled WGS sequence"/>
</dbReference>
<feature type="transmembrane region" description="Helical" evidence="1">
    <location>
        <begin position="50"/>
        <end position="70"/>
    </location>
</feature>
<dbReference type="InterPro" id="IPR036779">
    <property type="entry name" value="LysM_dom_sf"/>
</dbReference>
<comment type="caution">
    <text evidence="3">The sequence shown here is derived from an EMBL/GenBank/DDBJ whole genome shotgun (WGS) entry which is preliminary data.</text>
</comment>
<sequence>MWRDIHMNNSDYTGSNSEHTYSLQADSITKSSASIRIEQRRRRQALRRRTSLAALICIAVIIASLSAVIVEAADSNSSALTSDTRYYTSITIEKDDTLWSIASLYAPEGVDTGRYVNDIRRVNNLHNDTITAGCSLIIYYYAGE</sequence>
<dbReference type="CDD" id="cd00118">
    <property type="entry name" value="LysM"/>
    <property type="match status" value="1"/>
</dbReference>
<dbReference type="HOGENOM" id="CLU_136034_1_2_9"/>
<keyword evidence="1" id="KW-1133">Transmembrane helix</keyword>
<keyword evidence="4" id="KW-1185">Reference proteome</keyword>
<dbReference type="InterPro" id="IPR018392">
    <property type="entry name" value="LysM"/>
</dbReference>
<evidence type="ECO:0000313" key="4">
    <source>
        <dbReference type="Proteomes" id="UP000003136"/>
    </source>
</evidence>
<evidence type="ECO:0000259" key="2">
    <source>
        <dbReference type="PROSITE" id="PS51782"/>
    </source>
</evidence>
<feature type="domain" description="LysM" evidence="2">
    <location>
        <begin position="88"/>
        <end position="138"/>
    </location>
</feature>
<proteinExistence type="predicted"/>
<evidence type="ECO:0000313" key="3">
    <source>
        <dbReference type="EMBL" id="EEC58593.1"/>
    </source>
</evidence>
<evidence type="ECO:0000256" key="1">
    <source>
        <dbReference type="SAM" id="Phobius"/>
    </source>
</evidence>
<dbReference type="STRING" id="483218.BACPEC_00340"/>
<keyword evidence="1" id="KW-0472">Membrane</keyword>
<reference evidence="3 4" key="1">
    <citation type="submission" date="2008-11" db="EMBL/GenBank/DDBJ databases">
        <title>Draft genome sequence of Bacteroides pectinophilus (ATCC 43243).</title>
        <authorList>
            <person name="Sudarsanam P."/>
            <person name="Ley R."/>
            <person name="Guruge J."/>
            <person name="Turnbaugh P.J."/>
            <person name="Mahowald M."/>
            <person name="Liep D."/>
            <person name="Gordon J."/>
        </authorList>
    </citation>
    <scope>NUCLEOTIDE SEQUENCE [LARGE SCALE GENOMIC DNA]</scope>
    <source>
        <strain evidence="3 4">ATCC 43243</strain>
    </source>
</reference>
<dbReference type="AlphaFoldDB" id="B7ANT6"/>
<protein>
    <recommendedName>
        <fullName evidence="2">LysM domain-containing protein</fullName>
    </recommendedName>
</protein>
<dbReference type="EMBL" id="ABVQ01000033">
    <property type="protein sequence ID" value="EEC58593.1"/>
    <property type="molecule type" value="Genomic_DNA"/>
</dbReference>
<organism evidence="3 4">
    <name type="scientific">[Bacteroides] pectinophilus ATCC 43243</name>
    <dbReference type="NCBI Taxonomy" id="483218"/>
    <lineage>
        <taxon>Bacteria</taxon>
        <taxon>Bacillati</taxon>
        <taxon>Bacillota</taxon>
        <taxon>Clostridia</taxon>
        <taxon>Eubacteriales</taxon>
    </lineage>
</organism>
<gene>
    <name evidence="3" type="ORF">BACPEC_00340</name>
</gene>
<dbReference type="SUPFAM" id="SSF54106">
    <property type="entry name" value="LysM domain"/>
    <property type="match status" value="1"/>
</dbReference>
<name>B7ANT6_9FIRM</name>